<comment type="caution">
    <text evidence="9">The sequence shown here is derived from an EMBL/GenBank/DDBJ whole genome shotgun (WGS) entry which is preliminary data.</text>
</comment>
<dbReference type="PROSITE" id="PS00107">
    <property type="entry name" value="PROTEIN_KINASE_ATP"/>
    <property type="match status" value="1"/>
</dbReference>
<keyword evidence="3 6" id="KW-0547">Nucleotide-binding</keyword>
<dbReference type="CDD" id="cd00200">
    <property type="entry name" value="WD40"/>
    <property type="match status" value="1"/>
</dbReference>
<dbReference type="SMART" id="SM00220">
    <property type="entry name" value="S_TKc"/>
    <property type="match status" value="1"/>
</dbReference>
<proteinExistence type="predicted"/>
<dbReference type="GO" id="GO:0005524">
    <property type="term" value="F:ATP binding"/>
    <property type="evidence" value="ECO:0007669"/>
    <property type="project" value="UniProtKB-UniRule"/>
</dbReference>
<gene>
    <name evidence="9" type="ORF">NQU54_10685</name>
</gene>
<evidence type="ECO:0000256" key="6">
    <source>
        <dbReference type="PROSITE-ProRule" id="PRU10141"/>
    </source>
</evidence>
<organism evidence="9 10">
    <name type="scientific">Streptomyces malaysiensis subsp. samsunensis</name>
    <dbReference type="NCBI Taxonomy" id="459658"/>
    <lineage>
        <taxon>Bacteria</taxon>
        <taxon>Bacillati</taxon>
        <taxon>Actinomycetota</taxon>
        <taxon>Actinomycetes</taxon>
        <taxon>Kitasatosporales</taxon>
        <taxon>Streptomycetaceae</taxon>
        <taxon>Streptomyces</taxon>
        <taxon>Streptomyces violaceusniger group</taxon>
    </lineage>
</organism>
<dbReference type="InterPro" id="IPR011009">
    <property type="entry name" value="Kinase-like_dom_sf"/>
</dbReference>
<feature type="region of interest" description="Disordered" evidence="7">
    <location>
        <begin position="1"/>
        <end position="38"/>
    </location>
</feature>
<keyword evidence="9" id="KW-0808">Transferase</keyword>
<feature type="compositionally biased region" description="Low complexity" evidence="7">
    <location>
        <begin position="396"/>
        <end position="405"/>
    </location>
</feature>
<sequence length="793" mass="82301">MSRPEHGRPAVPSRGAGQGPGWPTAPPPHRPLGAADPAEAGPYRLEAVLGAGGMGRVYLGRTPAGSAVAVKVVHREYAGDASFRKRFEQEVAAARRVQGLYTVPVVDADLQAEEPWLATAYVPGPSLQHAVAESGPLPAEAALGLIARVAEALQSIHAADVIHRDLKPSNIILTADGPKVIDFGIARAADVTAVTATGMRTGTPAYMAPEYIRGQNVTEAGDVFALGVVAHFAATGRLAFGGGTDHGVVYRILEQAPDLDGCPEPLRTIAAGCLEKEPERRPTPAEVIAQCRRGSATGIAEAHTPTVVSPSAPEPATRSAPEPVIRPGAEPATRRASEPAALPGAEPGARRGAGPVTPGPPNAPGAPDADTLTSAPPRGARSATPAPPTPAPAAHPPARGAAPGGPATPPDTDTPPDPPTPDPVATSAPGLPVLLGGAGILVLAVILIAVYLPGSSPDRGPSLPYRSFGPMASLGPTGQSKTAEGLAFSPDGKTLATGNDEGKVRLWNVADRKPRATFTQRDSVGNEGFANRGVTFSPDGKLLAATNTTGWLTMWDVAEHRQVRFLGGVESGERVAFSPDGKLFATGSGPGSVFLWDTNSREDEILAYYDQEAKVTGVAFSPDGKTLASAGDDSDSNLTPKHSVRLWDVAHRDPEPYGQDDPRVTISPAQGVLSLAFSPDGRTLATGSYDGKVRLWDAATGRQRATLGDSLVASEVNHLAFSPDGKTLATPSAYGLLLWNVATRKPRAILSTSAEGAANVIQDVSFSQDGRLIAGNDSKHRRVYLWKNPYRAR</sequence>
<protein>
    <submittedName>
        <fullName evidence="9">Serine/threonine protein kinase</fullName>
    </submittedName>
</protein>
<dbReference type="InterPro" id="IPR008271">
    <property type="entry name" value="Ser/Thr_kinase_AS"/>
</dbReference>
<dbReference type="GO" id="GO:0004674">
    <property type="term" value="F:protein serine/threonine kinase activity"/>
    <property type="evidence" value="ECO:0007669"/>
    <property type="project" value="UniProtKB-KW"/>
</dbReference>
<dbReference type="InterPro" id="IPR000719">
    <property type="entry name" value="Prot_kinase_dom"/>
</dbReference>
<dbReference type="RefSeq" id="WP_257630851.1">
    <property type="nucleotide sequence ID" value="NZ_JANIIC010000009.1"/>
</dbReference>
<dbReference type="InterPro" id="IPR017441">
    <property type="entry name" value="Protein_kinase_ATP_BS"/>
</dbReference>
<feature type="compositionally biased region" description="Pro residues" evidence="7">
    <location>
        <begin position="385"/>
        <end position="395"/>
    </location>
</feature>
<keyword evidence="9" id="KW-0723">Serine/threonine-protein kinase</keyword>
<feature type="binding site" evidence="6">
    <location>
        <position position="71"/>
    </location>
    <ligand>
        <name>ATP</name>
        <dbReference type="ChEBI" id="CHEBI:30616"/>
    </ligand>
</feature>
<feature type="repeat" description="WD" evidence="5">
    <location>
        <begin position="575"/>
        <end position="606"/>
    </location>
</feature>
<reference evidence="9" key="1">
    <citation type="submission" date="2022-06" db="EMBL/GenBank/DDBJ databases">
        <title>WGS of actinobacteria.</title>
        <authorList>
            <person name="Thawai C."/>
        </authorList>
    </citation>
    <scope>NUCLEOTIDE SEQUENCE</scope>
    <source>
        <strain evidence="9">DSM 42010</strain>
    </source>
</reference>
<feature type="compositionally biased region" description="Low complexity" evidence="7">
    <location>
        <begin position="365"/>
        <end position="384"/>
    </location>
</feature>
<dbReference type="InterPro" id="IPR019775">
    <property type="entry name" value="WD40_repeat_CS"/>
</dbReference>
<feature type="region of interest" description="Disordered" evidence="7">
    <location>
        <begin position="297"/>
        <end position="427"/>
    </location>
</feature>
<evidence type="ECO:0000313" key="10">
    <source>
        <dbReference type="Proteomes" id="UP001142400"/>
    </source>
</evidence>
<feature type="repeat" description="WD" evidence="5">
    <location>
        <begin position="665"/>
        <end position="706"/>
    </location>
</feature>
<dbReference type="InterPro" id="IPR011047">
    <property type="entry name" value="Quinoprotein_ADH-like_sf"/>
</dbReference>
<dbReference type="Gene3D" id="2.130.10.10">
    <property type="entry name" value="YVTN repeat-like/Quinoprotein amine dehydrogenase"/>
    <property type="match status" value="2"/>
</dbReference>
<keyword evidence="9" id="KW-0418">Kinase</keyword>
<dbReference type="PANTHER" id="PTHR19879">
    <property type="entry name" value="TRANSCRIPTION INITIATION FACTOR TFIID"/>
    <property type="match status" value="1"/>
</dbReference>
<dbReference type="PROSITE" id="PS00108">
    <property type="entry name" value="PROTEIN_KINASE_ST"/>
    <property type="match status" value="1"/>
</dbReference>
<feature type="repeat" description="WD" evidence="5">
    <location>
        <begin position="476"/>
        <end position="517"/>
    </location>
</feature>
<feature type="compositionally biased region" description="Low complexity" evidence="7">
    <location>
        <begin position="338"/>
        <end position="356"/>
    </location>
</feature>
<keyword evidence="2" id="KW-0677">Repeat</keyword>
<dbReference type="SUPFAM" id="SSF56112">
    <property type="entry name" value="Protein kinase-like (PK-like)"/>
    <property type="match status" value="1"/>
</dbReference>
<feature type="compositionally biased region" description="Pro residues" evidence="7">
    <location>
        <begin position="406"/>
        <end position="422"/>
    </location>
</feature>
<evidence type="ECO:0000259" key="8">
    <source>
        <dbReference type="PROSITE" id="PS50011"/>
    </source>
</evidence>
<dbReference type="Pfam" id="PF00400">
    <property type="entry name" value="WD40"/>
    <property type="match status" value="4"/>
</dbReference>
<dbReference type="AlphaFoldDB" id="A0A9X2LUN6"/>
<evidence type="ECO:0000256" key="3">
    <source>
        <dbReference type="ARBA" id="ARBA00022741"/>
    </source>
</evidence>
<dbReference type="PROSITE" id="PS50082">
    <property type="entry name" value="WD_REPEATS_2"/>
    <property type="match status" value="3"/>
</dbReference>
<dbReference type="InterPro" id="IPR015943">
    <property type="entry name" value="WD40/YVTN_repeat-like_dom_sf"/>
</dbReference>
<dbReference type="PROSITE" id="PS50011">
    <property type="entry name" value="PROTEIN_KINASE_DOM"/>
    <property type="match status" value="1"/>
</dbReference>
<evidence type="ECO:0000256" key="5">
    <source>
        <dbReference type="PROSITE-ProRule" id="PRU00221"/>
    </source>
</evidence>
<dbReference type="Gene3D" id="3.30.200.20">
    <property type="entry name" value="Phosphorylase Kinase, domain 1"/>
    <property type="match status" value="1"/>
</dbReference>
<dbReference type="PANTHER" id="PTHR19879:SF9">
    <property type="entry name" value="TRANSCRIPTION INITIATION FACTOR TFIID SUBUNIT 5"/>
    <property type="match status" value="1"/>
</dbReference>
<evidence type="ECO:0000256" key="7">
    <source>
        <dbReference type="SAM" id="MobiDB-lite"/>
    </source>
</evidence>
<dbReference type="CDD" id="cd14014">
    <property type="entry name" value="STKc_PknB_like"/>
    <property type="match status" value="1"/>
</dbReference>
<evidence type="ECO:0000256" key="2">
    <source>
        <dbReference type="ARBA" id="ARBA00022737"/>
    </source>
</evidence>
<keyword evidence="1 5" id="KW-0853">WD repeat</keyword>
<evidence type="ECO:0000256" key="1">
    <source>
        <dbReference type="ARBA" id="ARBA00022574"/>
    </source>
</evidence>
<dbReference type="PROSITE" id="PS00678">
    <property type="entry name" value="WD_REPEATS_1"/>
    <property type="match status" value="1"/>
</dbReference>
<keyword evidence="10" id="KW-1185">Reference proteome</keyword>
<evidence type="ECO:0000313" key="9">
    <source>
        <dbReference type="EMBL" id="MCQ8829540.1"/>
    </source>
</evidence>
<dbReference type="PROSITE" id="PS50294">
    <property type="entry name" value="WD_REPEATS_REGION"/>
    <property type="match status" value="2"/>
</dbReference>
<name>A0A9X2LUN6_STRMQ</name>
<keyword evidence="4 6" id="KW-0067">ATP-binding</keyword>
<dbReference type="Gene3D" id="1.10.510.10">
    <property type="entry name" value="Transferase(Phosphotransferase) domain 1"/>
    <property type="match status" value="1"/>
</dbReference>
<evidence type="ECO:0000256" key="4">
    <source>
        <dbReference type="ARBA" id="ARBA00022840"/>
    </source>
</evidence>
<accession>A0A9X2LUN6</accession>
<dbReference type="Proteomes" id="UP001142400">
    <property type="component" value="Unassembled WGS sequence"/>
</dbReference>
<dbReference type="SMART" id="SM00320">
    <property type="entry name" value="WD40"/>
    <property type="match status" value="7"/>
</dbReference>
<feature type="domain" description="Protein kinase" evidence="8">
    <location>
        <begin position="43"/>
        <end position="307"/>
    </location>
</feature>
<dbReference type="EMBL" id="JANIIC010000009">
    <property type="protein sequence ID" value="MCQ8829540.1"/>
    <property type="molecule type" value="Genomic_DNA"/>
</dbReference>
<dbReference type="InterPro" id="IPR001680">
    <property type="entry name" value="WD40_rpt"/>
</dbReference>
<dbReference type="Pfam" id="PF00069">
    <property type="entry name" value="Pkinase"/>
    <property type="match status" value="1"/>
</dbReference>
<dbReference type="SUPFAM" id="SSF50998">
    <property type="entry name" value="Quinoprotein alcohol dehydrogenase-like"/>
    <property type="match status" value="1"/>
</dbReference>